<dbReference type="Proteomes" id="UP000295632">
    <property type="component" value="Unassembled WGS sequence"/>
</dbReference>
<dbReference type="RefSeq" id="WP_133580994.1">
    <property type="nucleotide sequence ID" value="NZ_SNYJ01000011.1"/>
</dbReference>
<name>A0A4R6TWS9_9BACI</name>
<accession>A0A4R6TWS9</accession>
<feature type="transmembrane region" description="Helical" evidence="1">
    <location>
        <begin position="84"/>
        <end position="102"/>
    </location>
</feature>
<feature type="transmembrane region" description="Helical" evidence="1">
    <location>
        <begin position="57"/>
        <end position="78"/>
    </location>
</feature>
<keyword evidence="3" id="KW-1185">Reference proteome</keyword>
<evidence type="ECO:0008006" key="4">
    <source>
        <dbReference type="Google" id="ProtNLM"/>
    </source>
</evidence>
<sequence length="153" mass="17046">MKSQLLFPGLLFISLGIYCLGHTLDFDWLTPFSSPPMLLVLIGSSFLLSASLGRQPFYFAPGAILVGIGIYFMLSSLLPSNFLSSYWILFLIIGIAFFILFFTNKKGLVLAILFTAIAGFLAFAPKQWVPELPFTYWPVLLILVGSTMLIKKH</sequence>
<comment type="caution">
    <text evidence="2">The sequence shown here is derived from an EMBL/GenBank/DDBJ whole genome shotgun (WGS) entry which is preliminary data.</text>
</comment>
<dbReference type="OrthoDB" id="2989824at2"/>
<evidence type="ECO:0000313" key="3">
    <source>
        <dbReference type="Proteomes" id="UP000295632"/>
    </source>
</evidence>
<proteinExistence type="predicted"/>
<feature type="transmembrane region" description="Helical" evidence="1">
    <location>
        <begin position="134"/>
        <end position="150"/>
    </location>
</feature>
<evidence type="ECO:0000313" key="2">
    <source>
        <dbReference type="EMBL" id="TDQ37941.1"/>
    </source>
</evidence>
<evidence type="ECO:0000256" key="1">
    <source>
        <dbReference type="SAM" id="Phobius"/>
    </source>
</evidence>
<dbReference type="AlphaFoldDB" id="A0A4R6TWS9"/>
<organism evidence="2 3">
    <name type="scientific">Aureibacillus halotolerans</name>
    <dbReference type="NCBI Taxonomy" id="1508390"/>
    <lineage>
        <taxon>Bacteria</taxon>
        <taxon>Bacillati</taxon>
        <taxon>Bacillota</taxon>
        <taxon>Bacilli</taxon>
        <taxon>Bacillales</taxon>
        <taxon>Bacillaceae</taxon>
        <taxon>Aureibacillus</taxon>
    </lineage>
</organism>
<dbReference type="EMBL" id="SNYJ01000011">
    <property type="protein sequence ID" value="TDQ37941.1"/>
    <property type="molecule type" value="Genomic_DNA"/>
</dbReference>
<keyword evidence="1" id="KW-0472">Membrane</keyword>
<reference evidence="2 3" key="1">
    <citation type="submission" date="2019-03" db="EMBL/GenBank/DDBJ databases">
        <title>Genomic Encyclopedia of Type Strains, Phase IV (KMG-IV): sequencing the most valuable type-strain genomes for metagenomic binning, comparative biology and taxonomic classification.</title>
        <authorList>
            <person name="Goeker M."/>
        </authorList>
    </citation>
    <scope>NUCLEOTIDE SEQUENCE [LARGE SCALE GENOMIC DNA]</scope>
    <source>
        <strain evidence="2 3">DSM 28697</strain>
    </source>
</reference>
<feature type="transmembrane region" description="Helical" evidence="1">
    <location>
        <begin position="109"/>
        <end position="128"/>
    </location>
</feature>
<feature type="transmembrane region" description="Helical" evidence="1">
    <location>
        <begin position="31"/>
        <end position="50"/>
    </location>
</feature>
<keyword evidence="1" id="KW-0812">Transmembrane</keyword>
<keyword evidence="1" id="KW-1133">Transmembrane helix</keyword>
<gene>
    <name evidence="2" type="ORF">EV213_11119</name>
</gene>
<protein>
    <recommendedName>
        <fullName evidence="4">DUF5668 domain-containing protein</fullName>
    </recommendedName>
</protein>